<keyword evidence="4 7" id="KW-1133">Transmembrane helix</keyword>
<feature type="compositionally biased region" description="Polar residues" evidence="6">
    <location>
        <begin position="26"/>
        <end position="41"/>
    </location>
</feature>
<feature type="transmembrane region" description="Helical" evidence="7">
    <location>
        <begin position="90"/>
        <end position="112"/>
    </location>
</feature>
<organism evidence="9 10">
    <name type="scientific">Cronartium quercuum f. sp. fusiforme G11</name>
    <dbReference type="NCBI Taxonomy" id="708437"/>
    <lineage>
        <taxon>Eukaryota</taxon>
        <taxon>Fungi</taxon>
        <taxon>Dikarya</taxon>
        <taxon>Basidiomycota</taxon>
        <taxon>Pucciniomycotina</taxon>
        <taxon>Pucciniomycetes</taxon>
        <taxon>Pucciniales</taxon>
        <taxon>Coleosporiaceae</taxon>
        <taxon>Cronartium</taxon>
    </lineage>
</organism>
<feature type="transmembrane region" description="Helical" evidence="7">
    <location>
        <begin position="446"/>
        <end position="472"/>
    </location>
</feature>
<dbReference type="GO" id="GO:0022857">
    <property type="term" value="F:transmembrane transporter activity"/>
    <property type="evidence" value="ECO:0007669"/>
    <property type="project" value="InterPro"/>
</dbReference>
<evidence type="ECO:0000256" key="5">
    <source>
        <dbReference type="ARBA" id="ARBA00023136"/>
    </source>
</evidence>
<feature type="transmembrane region" description="Helical" evidence="7">
    <location>
        <begin position="376"/>
        <end position="400"/>
    </location>
</feature>
<evidence type="ECO:0000256" key="7">
    <source>
        <dbReference type="SAM" id="Phobius"/>
    </source>
</evidence>
<keyword evidence="5 7" id="KW-0472">Membrane</keyword>
<evidence type="ECO:0000313" key="9">
    <source>
        <dbReference type="EMBL" id="KAG0152285.1"/>
    </source>
</evidence>
<dbReference type="EMBL" id="MU167208">
    <property type="protein sequence ID" value="KAG0152285.1"/>
    <property type="molecule type" value="Genomic_DNA"/>
</dbReference>
<feature type="transmembrane region" description="Helical" evidence="7">
    <location>
        <begin position="124"/>
        <end position="143"/>
    </location>
</feature>
<dbReference type="PRINTS" id="PR01035">
    <property type="entry name" value="TCRTETA"/>
</dbReference>
<feature type="compositionally biased region" description="Basic and acidic residues" evidence="6">
    <location>
        <begin position="11"/>
        <end position="25"/>
    </location>
</feature>
<dbReference type="GO" id="GO:0016020">
    <property type="term" value="C:membrane"/>
    <property type="evidence" value="ECO:0007669"/>
    <property type="project" value="UniProtKB-SubCell"/>
</dbReference>
<comment type="subcellular location">
    <subcellularLocation>
        <location evidence="1">Membrane</location>
        <topology evidence="1">Multi-pass membrane protein</topology>
    </subcellularLocation>
</comment>
<feature type="transmembrane region" description="Helical" evidence="7">
    <location>
        <begin position="342"/>
        <end position="364"/>
    </location>
</feature>
<dbReference type="InterPro" id="IPR001958">
    <property type="entry name" value="Tet-R_TetA/multi-R_MdtG-like"/>
</dbReference>
<gene>
    <name evidence="9" type="ORF">CROQUDRAFT_649654</name>
</gene>
<dbReference type="PANTHER" id="PTHR23504:SF15">
    <property type="entry name" value="MAJOR FACILITATOR SUPERFAMILY (MFS) PROFILE DOMAIN-CONTAINING PROTEIN"/>
    <property type="match status" value="1"/>
</dbReference>
<evidence type="ECO:0000256" key="3">
    <source>
        <dbReference type="ARBA" id="ARBA00022692"/>
    </source>
</evidence>
<evidence type="ECO:0000256" key="1">
    <source>
        <dbReference type="ARBA" id="ARBA00004141"/>
    </source>
</evidence>
<dbReference type="CDD" id="cd17330">
    <property type="entry name" value="MFS_SLC46_TetA_like"/>
    <property type="match status" value="1"/>
</dbReference>
<dbReference type="OrthoDB" id="419616at2759"/>
<comment type="caution">
    <text evidence="9">The sequence shown here is derived from an EMBL/GenBank/DDBJ whole genome shotgun (WGS) entry which is preliminary data.</text>
</comment>
<feature type="transmembrane region" description="Helical" evidence="7">
    <location>
        <begin position="224"/>
        <end position="248"/>
    </location>
</feature>
<dbReference type="PANTHER" id="PTHR23504">
    <property type="entry name" value="MAJOR FACILITATOR SUPERFAMILY DOMAIN-CONTAINING PROTEIN 10"/>
    <property type="match status" value="1"/>
</dbReference>
<dbReference type="Gene3D" id="1.20.1250.20">
    <property type="entry name" value="MFS general substrate transporter like domains"/>
    <property type="match status" value="1"/>
</dbReference>
<feature type="transmembrane region" description="Helical" evidence="7">
    <location>
        <begin position="308"/>
        <end position="330"/>
    </location>
</feature>
<dbReference type="SUPFAM" id="SSF103473">
    <property type="entry name" value="MFS general substrate transporter"/>
    <property type="match status" value="1"/>
</dbReference>
<dbReference type="PROSITE" id="PS50850">
    <property type="entry name" value="MFS"/>
    <property type="match status" value="1"/>
</dbReference>
<evidence type="ECO:0000313" key="10">
    <source>
        <dbReference type="Proteomes" id="UP000886653"/>
    </source>
</evidence>
<feature type="region of interest" description="Disordered" evidence="6">
    <location>
        <begin position="1"/>
        <end position="41"/>
    </location>
</feature>
<dbReference type="InterPro" id="IPR011701">
    <property type="entry name" value="MFS"/>
</dbReference>
<keyword evidence="2" id="KW-0813">Transport</keyword>
<dbReference type="Pfam" id="PF07690">
    <property type="entry name" value="MFS_1"/>
    <property type="match status" value="1"/>
</dbReference>
<accession>A0A9P6NZL0</accession>
<feature type="transmembrane region" description="Helical" evidence="7">
    <location>
        <begin position="412"/>
        <end position="434"/>
    </location>
</feature>
<keyword evidence="10" id="KW-1185">Reference proteome</keyword>
<sequence length="513" mass="55797">MNPNTPLLSKSRPDQFDYRSIEQDHSPPTSTNEPENASNATIRPCTPLPRVQLAILCLMRLCEPIAFTVVFPMVAFMVSEFDESLTEKEIGFYSGAIESVFAFSQLLTIMIWGKMSDRVGRKPVLILGLAGAVISTVSFGFSQSFLQMIVSRAIGGILNGNSAVVKSVMGEITTSDNQALGFSFLPLSYALGSTIGPLLGGYLSHPAERFPHSWFSRTQFWHNFPWVLPCFAASFIPLLGCVLGYIWLEETLPAKKPASEIAPPISASENGDGHITQLNADPVASNLVENAPPGIFVLLRDRNLRVILVNYSLLSFQAIALDALLVLFAYTPVRSGGIGFSAANIGVALSLSGIFTVVAQLLLFPPLQRRYGTVKLYRICMAAYPVIFLLFPLIHLIAVFEKSESHTGVWVGLTWLLLLKTSANIVFACNMILVNSAAPTHNSLGTINGIAQCCATFVRAIGPVTASSLFAFSVIHEKVAGGHMVFYVFALLSSFAYFSSLIIREGGERWRNG</sequence>
<dbReference type="Proteomes" id="UP000886653">
    <property type="component" value="Unassembled WGS sequence"/>
</dbReference>
<feature type="transmembrane region" description="Helical" evidence="7">
    <location>
        <begin position="484"/>
        <end position="503"/>
    </location>
</feature>
<dbReference type="InterPro" id="IPR036259">
    <property type="entry name" value="MFS_trans_sf"/>
</dbReference>
<dbReference type="AlphaFoldDB" id="A0A9P6NZL0"/>
<evidence type="ECO:0000256" key="2">
    <source>
        <dbReference type="ARBA" id="ARBA00022448"/>
    </source>
</evidence>
<protein>
    <recommendedName>
        <fullName evidence="8">Major facilitator superfamily (MFS) profile domain-containing protein</fullName>
    </recommendedName>
</protein>
<evidence type="ECO:0000256" key="6">
    <source>
        <dbReference type="SAM" id="MobiDB-lite"/>
    </source>
</evidence>
<evidence type="ECO:0000256" key="4">
    <source>
        <dbReference type="ARBA" id="ARBA00022989"/>
    </source>
</evidence>
<keyword evidence="3 7" id="KW-0812">Transmembrane</keyword>
<feature type="domain" description="Major facilitator superfamily (MFS) profile" evidence="8">
    <location>
        <begin position="52"/>
        <end position="508"/>
    </location>
</feature>
<proteinExistence type="predicted"/>
<evidence type="ECO:0000259" key="8">
    <source>
        <dbReference type="PROSITE" id="PS50850"/>
    </source>
</evidence>
<feature type="transmembrane region" description="Helical" evidence="7">
    <location>
        <begin position="53"/>
        <end position="78"/>
    </location>
</feature>
<dbReference type="InterPro" id="IPR020846">
    <property type="entry name" value="MFS_dom"/>
</dbReference>
<name>A0A9P6NZL0_9BASI</name>
<reference evidence="9" key="1">
    <citation type="submission" date="2013-11" db="EMBL/GenBank/DDBJ databases">
        <title>Genome sequence of the fusiform rust pathogen reveals effectors for host alternation and coevolution with pine.</title>
        <authorList>
            <consortium name="DOE Joint Genome Institute"/>
            <person name="Smith K."/>
            <person name="Pendleton A."/>
            <person name="Kubisiak T."/>
            <person name="Anderson C."/>
            <person name="Salamov A."/>
            <person name="Aerts A."/>
            <person name="Riley R."/>
            <person name="Clum A."/>
            <person name="Lindquist E."/>
            <person name="Ence D."/>
            <person name="Campbell M."/>
            <person name="Kronenberg Z."/>
            <person name="Feau N."/>
            <person name="Dhillon B."/>
            <person name="Hamelin R."/>
            <person name="Burleigh J."/>
            <person name="Smith J."/>
            <person name="Yandell M."/>
            <person name="Nelson C."/>
            <person name="Grigoriev I."/>
            <person name="Davis J."/>
        </authorList>
    </citation>
    <scope>NUCLEOTIDE SEQUENCE</scope>
    <source>
        <strain evidence="9">G11</strain>
    </source>
</reference>